<dbReference type="AlphaFoldDB" id="A0A133S432"/>
<sequence>MEKVNQRGKYLFIAGIISLIIAIVILFVIPDPSANNVEIAKKATSAMQAAQEISKNNQTSILMHTIGMGLLGFGITGTVGGFILKSMKKKQ</sequence>
<dbReference type="Proteomes" id="UP000070226">
    <property type="component" value="Unassembled WGS sequence"/>
</dbReference>
<keyword evidence="1" id="KW-0472">Membrane</keyword>
<comment type="caution">
    <text evidence="2">The sequence shown here is derived from an EMBL/GenBank/DDBJ whole genome shotgun (WGS) entry which is preliminary data.</text>
</comment>
<keyword evidence="1" id="KW-0812">Transmembrane</keyword>
<dbReference type="EMBL" id="LRQT01000055">
    <property type="protein sequence ID" value="KXA63651.1"/>
    <property type="molecule type" value="Genomic_DNA"/>
</dbReference>
<evidence type="ECO:0000313" key="3">
    <source>
        <dbReference type="Proteomes" id="UP000070226"/>
    </source>
</evidence>
<evidence type="ECO:0000256" key="1">
    <source>
        <dbReference type="SAM" id="Phobius"/>
    </source>
</evidence>
<keyword evidence="1" id="KW-1133">Transmembrane helix</keyword>
<gene>
    <name evidence="2" type="ORF">HMPREF3233_01291</name>
</gene>
<feature type="transmembrane region" description="Helical" evidence="1">
    <location>
        <begin position="12"/>
        <end position="29"/>
    </location>
</feature>
<proteinExistence type="predicted"/>
<accession>A0A133S432</accession>
<protein>
    <submittedName>
        <fullName evidence="2">Uncharacterized protein</fullName>
    </submittedName>
</protein>
<dbReference type="RefSeq" id="WP_005381441.1">
    <property type="nucleotide sequence ID" value="NZ_CACRUN010000011.1"/>
</dbReference>
<name>A0A133S432_9FIRM</name>
<reference evidence="2 3" key="1">
    <citation type="submission" date="2016-01" db="EMBL/GenBank/DDBJ databases">
        <authorList>
            <person name="Oliw E.H."/>
        </authorList>
    </citation>
    <scope>NUCLEOTIDE SEQUENCE [LARGE SCALE GENOMIC DNA]</scope>
    <source>
        <strain evidence="2 3">CMW7756B</strain>
    </source>
</reference>
<evidence type="ECO:0000313" key="2">
    <source>
        <dbReference type="EMBL" id="KXA63651.1"/>
    </source>
</evidence>
<organism evidence="2">
    <name type="scientific">Veillonella atypica</name>
    <dbReference type="NCBI Taxonomy" id="39777"/>
    <lineage>
        <taxon>Bacteria</taxon>
        <taxon>Bacillati</taxon>
        <taxon>Bacillota</taxon>
        <taxon>Negativicutes</taxon>
        <taxon>Veillonellales</taxon>
        <taxon>Veillonellaceae</taxon>
        <taxon>Veillonella</taxon>
    </lineage>
</organism>
<dbReference type="PATRIC" id="fig|39777.7.peg.1256"/>
<feature type="transmembrane region" description="Helical" evidence="1">
    <location>
        <begin position="61"/>
        <end position="84"/>
    </location>
</feature>